<dbReference type="RefSeq" id="WP_212774776.1">
    <property type="nucleotide sequence ID" value="NZ_AP024601.1"/>
</dbReference>
<evidence type="ECO:0000256" key="7">
    <source>
        <dbReference type="SAM" id="Phobius"/>
    </source>
</evidence>
<feature type="transmembrane region" description="Helical" evidence="7">
    <location>
        <begin position="317"/>
        <end position="343"/>
    </location>
</feature>
<keyword evidence="4 7" id="KW-0812">Transmembrane</keyword>
<reference evidence="9" key="1">
    <citation type="journal article" date="2013" name="Int. J. Syst. Evol. Microbiol.">
        <title>Polycladomyces abyssicola gen. nov., sp. nov., a thermophilic filamentous bacterium isolated from hemipelagic sediment.</title>
        <authorList>
            <person name="Tsubouchi T."/>
            <person name="Shimane Y."/>
            <person name="Mori K."/>
            <person name="Usui K."/>
            <person name="Hiraki T."/>
            <person name="Tame A."/>
            <person name="Uematsu K."/>
            <person name="Maruyama T."/>
            <person name="Hatada Y."/>
        </authorList>
    </citation>
    <scope>NUCLEOTIDE SEQUENCE</scope>
    <source>
        <strain evidence="9">JIR-001</strain>
    </source>
</reference>
<organism evidence="9 10">
    <name type="scientific">Polycladomyces abyssicola</name>
    <dbReference type="NCBI Taxonomy" id="1125966"/>
    <lineage>
        <taxon>Bacteria</taxon>
        <taxon>Bacillati</taxon>
        <taxon>Bacillota</taxon>
        <taxon>Bacilli</taxon>
        <taxon>Bacillales</taxon>
        <taxon>Thermoactinomycetaceae</taxon>
        <taxon>Polycladomyces</taxon>
    </lineage>
</organism>
<dbReference type="Proteomes" id="UP000677436">
    <property type="component" value="Chromosome"/>
</dbReference>
<keyword evidence="2" id="KW-1003">Cell membrane</keyword>
<feature type="transmembrane region" description="Helical" evidence="7">
    <location>
        <begin position="6"/>
        <end position="34"/>
    </location>
</feature>
<dbReference type="PIRSF" id="PIRSF006066">
    <property type="entry name" value="HI0050"/>
    <property type="match status" value="1"/>
</dbReference>
<dbReference type="KEGG" id="pabs:JIR001_13480"/>
<feature type="transmembrane region" description="Helical" evidence="7">
    <location>
        <begin position="216"/>
        <end position="234"/>
    </location>
</feature>
<evidence type="ECO:0000313" key="9">
    <source>
        <dbReference type="EMBL" id="BCU81565.1"/>
    </source>
</evidence>
<dbReference type="PANTHER" id="PTHR33362:SF4">
    <property type="entry name" value="2,3-DIKETO-L-GULONATE TRAP TRANSPORTER LARGE PERMEASE PROTEIN YIAN"/>
    <property type="match status" value="1"/>
</dbReference>
<dbReference type="Pfam" id="PF06808">
    <property type="entry name" value="DctM"/>
    <property type="match status" value="1"/>
</dbReference>
<keyword evidence="6 7" id="KW-0472">Membrane</keyword>
<evidence type="ECO:0000256" key="1">
    <source>
        <dbReference type="ARBA" id="ARBA00004429"/>
    </source>
</evidence>
<feature type="transmembrane region" description="Helical" evidence="7">
    <location>
        <begin position="95"/>
        <end position="125"/>
    </location>
</feature>
<feature type="transmembrane region" description="Helical" evidence="7">
    <location>
        <begin position="240"/>
        <end position="256"/>
    </location>
</feature>
<keyword evidence="10" id="KW-1185">Reference proteome</keyword>
<feature type="transmembrane region" description="Helical" evidence="7">
    <location>
        <begin position="395"/>
        <end position="425"/>
    </location>
</feature>
<dbReference type="PANTHER" id="PTHR33362">
    <property type="entry name" value="SIALIC ACID TRAP TRANSPORTER PERMEASE PROTEIN SIAT-RELATED"/>
    <property type="match status" value="1"/>
</dbReference>
<keyword evidence="3" id="KW-0997">Cell inner membrane</keyword>
<evidence type="ECO:0000256" key="2">
    <source>
        <dbReference type="ARBA" id="ARBA00022475"/>
    </source>
</evidence>
<keyword evidence="5 7" id="KW-1133">Transmembrane helix</keyword>
<comment type="subcellular location">
    <subcellularLocation>
        <location evidence="1">Cell inner membrane</location>
        <topology evidence="1">Multi-pass membrane protein</topology>
    </subcellularLocation>
</comment>
<dbReference type="EMBL" id="AP024601">
    <property type="protein sequence ID" value="BCU81565.1"/>
    <property type="molecule type" value="Genomic_DNA"/>
</dbReference>
<evidence type="ECO:0000259" key="8">
    <source>
        <dbReference type="Pfam" id="PF06808"/>
    </source>
</evidence>
<dbReference type="GO" id="GO:0005886">
    <property type="term" value="C:plasma membrane"/>
    <property type="evidence" value="ECO:0007669"/>
    <property type="project" value="UniProtKB-SubCell"/>
</dbReference>
<evidence type="ECO:0000256" key="4">
    <source>
        <dbReference type="ARBA" id="ARBA00022692"/>
    </source>
</evidence>
<dbReference type="InterPro" id="IPR004681">
    <property type="entry name" value="TRAP_DctM"/>
</dbReference>
<evidence type="ECO:0000256" key="3">
    <source>
        <dbReference type="ARBA" id="ARBA00022519"/>
    </source>
</evidence>
<evidence type="ECO:0000256" key="5">
    <source>
        <dbReference type="ARBA" id="ARBA00022989"/>
    </source>
</evidence>
<dbReference type="AlphaFoldDB" id="A0A8D5UGL3"/>
<protein>
    <submittedName>
        <fullName evidence="9">Dehydroascorbate transporter</fullName>
    </submittedName>
</protein>
<feature type="transmembrane region" description="Helical" evidence="7">
    <location>
        <begin position="170"/>
        <end position="193"/>
    </location>
</feature>
<accession>A0A8D5UGL3</accession>
<dbReference type="InterPro" id="IPR010656">
    <property type="entry name" value="DctM"/>
</dbReference>
<proteinExistence type="predicted"/>
<reference evidence="9" key="2">
    <citation type="journal article" date="2021" name="Microbiol. Resour. Announc.">
        <title>Complete Genome Sequence of Polycladomyces abyssicola JIR-001T, Isolated from Hemipelagic Sediment in Deep Seawater.</title>
        <authorList>
            <person name="Tsubouchi T."/>
            <person name="Kaneko Y."/>
        </authorList>
    </citation>
    <scope>NUCLEOTIDE SEQUENCE</scope>
    <source>
        <strain evidence="9">JIR-001</strain>
    </source>
</reference>
<feature type="transmembrane region" description="Helical" evidence="7">
    <location>
        <begin position="355"/>
        <end position="375"/>
    </location>
</feature>
<name>A0A8D5UGL3_9BACL</name>
<feature type="transmembrane region" description="Helical" evidence="7">
    <location>
        <begin position="277"/>
        <end position="297"/>
    </location>
</feature>
<dbReference type="NCBIfam" id="TIGR00786">
    <property type="entry name" value="dctM"/>
    <property type="match status" value="1"/>
</dbReference>
<sequence length="427" mass="45457">MVLTTFVLSLLGAMALGVPIAIALLFCGVCLMIVMGNFDSQIIAQNLINGADNFPLMAIPFFILAGEFMNAGGISKRIVNFAMALVGHIKGGLGYVAIIGSVIFAGLSGSAVADTAALGALLIPMMRDAGYATNRSAGLLAAGGIIAPIIPPSIPMILFGVAANVSITKLFMAGIVPGLLIGLALVTTWWWVVRKDDLQVQPRKSVKEIWIATRKAFWALILPILIIAGLRGGVFTPTEAAVVAAFYAFFVGILIYRELKIKDLYRVLLQAGKTTSVVMFLAAAAMVSAWLTTVANIPNEVTTLLGPLIDHPILLMIAINIIVLIVGTAVDLTPTVLILTPVLMPIIQKAGIDPIYFGVIFILNNCIGLLTPPVGTVLNVACGIARIAMDDIMKGVWPFLLVECLVLLILTLFPDLTLVPLHWFYDK</sequence>
<feature type="domain" description="TRAP C4-dicarboxylate transport system permease DctM subunit" evidence="8">
    <location>
        <begin position="8"/>
        <end position="415"/>
    </location>
</feature>
<feature type="transmembrane region" description="Helical" evidence="7">
    <location>
        <begin position="137"/>
        <end position="158"/>
    </location>
</feature>
<gene>
    <name evidence="9" type="ORF">JIR001_13480</name>
</gene>
<dbReference type="GO" id="GO:0022857">
    <property type="term" value="F:transmembrane transporter activity"/>
    <property type="evidence" value="ECO:0007669"/>
    <property type="project" value="TreeGrafter"/>
</dbReference>
<evidence type="ECO:0000313" key="10">
    <source>
        <dbReference type="Proteomes" id="UP000677436"/>
    </source>
</evidence>
<evidence type="ECO:0000256" key="6">
    <source>
        <dbReference type="ARBA" id="ARBA00023136"/>
    </source>
</evidence>